<dbReference type="SMART" id="SM00089">
    <property type="entry name" value="PKD"/>
    <property type="match status" value="2"/>
</dbReference>
<dbReference type="STRING" id="477680.SAMN05421788_111159"/>
<dbReference type="Pfam" id="PF13585">
    <property type="entry name" value="CHU_C"/>
    <property type="match status" value="1"/>
</dbReference>
<evidence type="ECO:0000256" key="1">
    <source>
        <dbReference type="ARBA" id="ARBA00022729"/>
    </source>
</evidence>
<protein>
    <submittedName>
        <fullName evidence="4">Gliding motility-associated C-terminal domain-containing protein</fullName>
    </submittedName>
</protein>
<dbReference type="Gene3D" id="2.60.40.1220">
    <property type="match status" value="1"/>
</dbReference>
<proteinExistence type="predicted"/>
<evidence type="ECO:0000259" key="3">
    <source>
        <dbReference type="SMART" id="SM00089"/>
    </source>
</evidence>
<dbReference type="EMBL" id="FTOR01000011">
    <property type="protein sequence ID" value="SIT32527.1"/>
    <property type="molecule type" value="Genomic_DNA"/>
</dbReference>
<feature type="signal peptide" evidence="2">
    <location>
        <begin position="1"/>
        <end position="25"/>
    </location>
</feature>
<dbReference type="SUPFAM" id="SSF49299">
    <property type="entry name" value="PKD domain"/>
    <property type="match status" value="1"/>
</dbReference>
<keyword evidence="1 2" id="KW-0732">Signal</keyword>
<dbReference type="Gene3D" id="2.60.40.10">
    <property type="entry name" value="Immunoglobulins"/>
    <property type="match status" value="2"/>
</dbReference>
<evidence type="ECO:0000313" key="5">
    <source>
        <dbReference type="Proteomes" id="UP000186917"/>
    </source>
</evidence>
<dbReference type="InterPro" id="IPR022409">
    <property type="entry name" value="PKD/Chitinase_dom"/>
</dbReference>
<organism evidence="4 5">
    <name type="scientific">Filimonas lacunae</name>
    <dbReference type="NCBI Taxonomy" id="477680"/>
    <lineage>
        <taxon>Bacteria</taxon>
        <taxon>Pseudomonadati</taxon>
        <taxon>Bacteroidota</taxon>
        <taxon>Chitinophagia</taxon>
        <taxon>Chitinophagales</taxon>
        <taxon>Chitinophagaceae</taxon>
        <taxon>Filimonas</taxon>
    </lineage>
</organism>
<gene>
    <name evidence="4" type="ORF">SAMN05421788_111159</name>
</gene>
<dbReference type="RefSeq" id="WP_076382006.1">
    <property type="nucleotide sequence ID" value="NZ_FTOR01000011.1"/>
</dbReference>
<feature type="domain" description="PKD/Chitinase" evidence="3">
    <location>
        <begin position="535"/>
        <end position="613"/>
    </location>
</feature>
<dbReference type="InterPro" id="IPR035986">
    <property type="entry name" value="PKD_dom_sf"/>
</dbReference>
<dbReference type="Proteomes" id="UP000186917">
    <property type="component" value="Unassembled WGS sequence"/>
</dbReference>
<dbReference type="KEGG" id="fln:FLA_0635"/>
<accession>A0A173MAQ8</accession>
<evidence type="ECO:0000256" key="2">
    <source>
        <dbReference type="SAM" id="SignalP"/>
    </source>
</evidence>
<feature type="domain" description="PKD/Chitinase" evidence="3">
    <location>
        <begin position="615"/>
        <end position="699"/>
    </location>
</feature>
<evidence type="ECO:0000313" key="4">
    <source>
        <dbReference type="EMBL" id="SIT32527.1"/>
    </source>
</evidence>
<dbReference type="NCBIfam" id="TIGR04131">
    <property type="entry name" value="Bac_Flav_CTERM"/>
    <property type="match status" value="1"/>
</dbReference>
<keyword evidence="5" id="KW-1185">Reference proteome</keyword>
<dbReference type="CDD" id="cd00146">
    <property type="entry name" value="PKD"/>
    <property type="match status" value="1"/>
</dbReference>
<dbReference type="InterPro" id="IPR013783">
    <property type="entry name" value="Ig-like_fold"/>
</dbReference>
<reference evidence="5" key="1">
    <citation type="submission" date="2017-01" db="EMBL/GenBank/DDBJ databases">
        <authorList>
            <person name="Varghese N."/>
            <person name="Submissions S."/>
        </authorList>
    </citation>
    <scope>NUCLEOTIDE SEQUENCE [LARGE SCALE GENOMIC DNA]</scope>
    <source>
        <strain evidence="5">DSM 21054</strain>
    </source>
</reference>
<name>A0A173MAQ8_9BACT</name>
<dbReference type="AlphaFoldDB" id="A0A173MAQ8"/>
<dbReference type="InterPro" id="IPR026341">
    <property type="entry name" value="T9SS_type_B"/>
</dbReference>
<sequence length="791" mass="85646">MPLPSRQFLLLIIVLMLFRCVPAQAQCATGQTPSTAFPICGYDTFHMATVPACSGRNLPVPTCAGDGAAYGDLNAFWYKFTCYTAGTLGFLIDPVEATDDYDWQLYDITGANPDDVYTNPALIVTGNWAGTYDKTGASATGVTHIECASIPSDNRPTFSSMPTLIQGHIYLLMISHFTVTNQSGYSLSFGGGTAGITDPLLPHLANGEYYCNTQTVRLKLNKKVKCSSLATDGSDFTLNTPGINIVSATGIGCNNGFDLDSIVLTLNQRLPPGNYSLVIQNGSDANTLLDYCDRDIPAGEHVDFSVSAPALVYIDSIKPLPCAPDSLQIVFTQPIDCATIAADGSDFTITGPMPVGIIGAKGSCTSNNTDNTITLYFDKRLTTAGTYTVVIGTGTDGNGISSQCGQYILAGDNTRSFIIPPQPVSLLKRVTPVTCRVQKIRVALTRKVQCGSVATNGSDFTITGPTTITITRAESICSNNLTDSIDLYFNAPVLTAGAYQVNVQTGTDGNTLLTECWQETPVGNTIRFATSDTVNANFTYQLFLHCTIDSVVLSHNGANGVNQWNWYYDGNDSSKLQNPVKVYKVFGTKNIKLVVSNGVCSDSSTRQVVLTNVLKAAFSIQPDTLCPNDQALYINESYGNIIRYEWTFGNGNISAQHTPPGQTYAVPTVREQLYYVKLVVQSEVNCYDTVIHPIHVLNSCYIAVPTGFTPNNDGLNDYLYPLNGFTTSQMDFKVFNRLGQMVFHTTRPDGKWNGVFNGEAQPPGAYVWMFSYTEAKSGKHFFLKGTSVLIR</sequence>
<dbReference type="InterPro" id="IPR014755">
    <property type="entry name" value="Cu-Rt/internalin_Ig-like"/>
</dbReference>
<dbReference type="OrthoDB" id="610082at2"/>
<feature type="chain" id="PRO_5030022676" evidence="2">
    <location>
        <begin position="26"/>
        <end position="791"/>
    </location>
</feature>